<evidence type="ECO:0000256" key="4">
    <source>
        <dbReference type="ARBA" id="ARBA00022759"/>
    </source>
</evidence>
<keyword evidence="6" id="KW-0694">RNA-binding</keyword>
<keyword evidence="2" id="KW-1277">Toxin-antitoxin system</keyword>
<evidence type="ECO:0000256" key="5">
    <source>
        <dbReference type="ARBA" id="ARBA00022801"/>
    </source>
</evidence>
<organism evidence="8 9">
    <name type="scientific">Candidatus Magasanikbacteria bacterium RIFCSPHIGHO2_02_FULL_41_13</name>
    <dbReference type="NCBI Taxonomy" id="1798676"/>
    <lineage>
        <taxon>Bacteria</taxon>
        <taxon>Candidatus Magasanikiibacteriota</taxon>
    </lineage>
</organism>
<comment type="similarity">
    <text evidence="1">Belongs to the HicA mRNA interferase family.</text>
</comment>
<dbReference type="Gene3D" id="3.30.920.30">
    <property type="entry name" value="Hypothetical protein"/>
    <property type="match status" value="1"/>
</dbReference>
<dbReference type="EMBL" id="MFPX01000018">
    <property type="protein sequence ID" value="OGH66469.1"/>
    <property type="molecule type" value="Genomic_DNA"/>
</dbReference>
<keyword evidence="3" id="KW-0540">Nuclease</keyword>
<dbReference type="InterPro" id="IPR012933">
    <property type="entry name" value="HicA_mRNA_interferase"/>
</dbReference>
<evidence type="ECO:0000256" key="3">
    <source>
        <dbReference type="ARBA" id="ARBA00022722"/>
    </source>
</evidence>
<dbReference type="PANTHER" id="PTHR34873:SF3">
    <property type="entry name" value="ADDICTION MODULE TOXIN, HICA FAMILY"/>
    <property type="match status" value="1"/>
</dbReference>
<dbReference type="STRING" id="1798676.A3B90_00465"/>
<name>A0A1F6M4E7_9BACT</name>
<accession>A0A1F6M4E7</accession>
<keyword evidence="4" id="KW-0255">Endonuclease</keyword>
<evidence type="ECO:0000256" key="2">
    <source>
        <dbReference type="ARBA" id="ARBA00022649"/>
    </source>
</evidence>
<evidence type="ECO:0000256" key="7">
    <source>
        <dbReference type="ARBA" id="ARBA00023016"/>
    </source>
</evidence>
<dbReference type="InterPro" id="IPR038570">
    <property type="entry name" value="HicA_sf"/>
</dbReference>
<dbReference type="GO" id="GO:0004519">
    <property type="term" value="F:endonuclease activity"/>
    <property type="evidence" value="ECO:0007669"/>
    <property type="project" value="UniProtKB-KW"/>
</dbReference>
<comment type="caution">
    <text evidence="8">The sequence shown here is derived from an EMBL/GenBank/DDBJ whole genome shotgun (WGS) entry which is preliminary data.</text>
</comment>
<dbReference type="Pfam" id="PF07927">
    <property type="entry name" value="HicA_toxin"/>
    <property type="match status" value="1"/>
</dbReference>
<dbReference type="PANTHER" id="PTHR34873">
    <property type="entry name" value="SSR1766 PROTEIN"/>
    <property type="match status" value="1"/>
</dbReference>
<dbReference type="SUPFAM" id="SSF54786">
    <property type="entry name" value="YcfA/nrd intein domain"/>
    <property type="match status" value="1"/>
</dbReference>
<evidence type="ECO:0000256" key="1">
    <source>
        <dbReference type="ARBA" id="ARBA00006620"/>
    </source>
</evidence>
<evidence type="ECO:0008006" key="10">
    <source>
        <dbReference type="Google" id="ProtNLM"/>
    </source>
</evidence>
<protein>
    <recommendedName>
        <fullName evidence="10">Addiction module toxin, HicA family</fullName>
    </recommendedName>
</protein>
<keyword evidence="7" id="KW-0346">Stress response</keyword>
<evidence type="ECO:0000313" key="9">
    <source>
        <dbReference type="Proteomes" id="UP000178742"/>
    </source>
</evidence>
<evidence type="ECO:0000256" key="6">
    <source>
        <dbReference type="ARBA" id="ARBA00022884"/>
    </source>
</evidence>
<dbReference type="GO" id="GO:0016787">
    <property type="term" value="F:hydrolase activity"/>
    <property type="evidence" value="ECO:0007669"/>
    <property type="project" value="UniProtKB-KW"/>
</dbReference>
<dbReference type="GO" id="GO:0003729">
    <property type="term" value="F:mRNA binding"/>
    <property type="evidence" value="ECO:0007669"/>
    <property type="project" value="InterPro"/>
</dbReference>
<sequence>MSPRLVPISGKKLVRVLESLGFVLERKQGSHCFFIHPETRLTTTVPLHSNEDLGPGLLRKILRDIDIDIETFENLRLKK</sequence>
<dbReference type="AlphaFoldDB" id="A0A1F6M4E7"/>
<proteinExistence type="inferred from homology"/>
<reference evidence="8 9" key="1">
    <citation type="journal article" date="2016" name="Nat. Commun.">
        <title>Thousands of microbial genomes shed light on interconnected biogeochemical processes in an aquifer system.</title>
        <authorList>
            <person name="Anantharaman K."/>
            <person name="Brown C.T."/>
            <person name="Hug L.A."/>
            <person name="Sharon I."/>
            <person name="Castelle C.J."/>
            <person name="Probst A.J."/>
            <person name="Thomas B.C."/>
            <person name="Singh A."/>
            <person name="Wilkins M.J."/>
            <person name="Karaoz U."/>
            <person name="Brodie E.L."/>
            <person name="Williams K.H."/>
            <person name="Hubbard S.S."/>
            <person name="Banfield J.F."/>
        </authorList>
    </citation>
    <scope>NUCLEOTIDE SEQUENCE [LARGE SCALE GENOMIC DNA]</scope>
</reference>
<gene>
    <name evidence="8" type="ORF">A3B90_00465</name>
</gene>
<evidence type="ECO:0000313" key="8">
    <source>
        <dbReference type="EMBL" id="OGH66469.1"/>
    </source>
</evidence>
<dbReference type="Proteomes" id="UP000178742">
    <property type="component" value="Unassembled WGS sequence"/>
</dbReference>
<keyword evidence="5" id="KW-0378">Hydrolase</keyword>